<dbReference type="OrthoDB" id="9816306at2"/>
<dbReference type="PROSITE" id="PS00136">
    <property type="entry name" value="SUBTILASE_ASP"/>
    <property type="match status" value="1"/>
</dbReference>
<proteinExistence type="inferred from homology"/>
<keyword evidence="4 5" id="KW-0720">Serine protease</keyword>
<evidence type="ECO:0000256" key="6">
    <source>
        <dbReference type="RuleBase" id="RU003355"/>
    </source>
</evidence>
<feature type="active site" description="Charge relay system" evidence="5">
    <location>
        <position position="144"/>
    </location>
</feature>
<dbReference type="InterPro" id="IPR015500">
    <property type="entry name" value="Peptidase_S8_subtilisin-rel"/>
</dbReference>
<sequence>MSMSVNRTIFGILILFLASPFAASAQVKIDSSLSGALFTTPITRAIIVLRPDPEEGSNPASSVAALSDILGAGAQVRRIGDLPIVTAELTQEALSTLSDNPNVALVTADVPVPPSLKDSGPLIGADKVHSAGVTGDGYAVAVLDTGVEIQHPALKQSVVAEACFSTDHVSGINVSSLCPGGFDFSTNAGAASKCPATVEGCEHGTHVAGIIAGHNMIANGVSFEGIAPAAKIIAVQVFSLFNDKSRCRGKDSCVLSYTSDQLRALEWVYKQRNKFKIAAVNMSLGGGYHDTNCDQTSALTEIIERLKAKGIATVVAAGNDDYNDAVAEPACISSTISVSALDKHDQLDVSYTNVAKFVHIAAPGTAILSSVLNDQYETLSGTSMAAPHVAAAFALLKQRFPNETVKQLEGRLTSHAPIVVDPRQSELSLPILDLAHVFGPADQPSTSATTANTEAQKPELPDGTSFIIKTPDNETDIKARLSESCGDAATCDIKPVSPGVYRLDVAPNAKFTGDDLKSIIKPFGGQNSIFKNGLSTGF</sequence>
<evidence type="ECO:0000313" key="10">
    <source>
        <dbReference type="EMBL" id="RUL98361.1"/>
    </source>
</evidence>
<accession>A0A3S0QK29</accession>
<dbReference type="AlphaFoldDB" id="A0A3S0QK29"/>
<comment type="similarity">
    <text evidence="1 5 6">Belongs to the peptidase S8 family.</text>
</comment>
<feature type="chain" id="PRO_5018666119" description="Peptidase S8/S53 domain-containing protein" evidence="8">
    <location>
        <begin position="26"/>
        <end position="538"/>
    </location>
</feature>
<feature type="region of interest" description="Disordered" evidence="7">
    <location>
        <begin position="442"/>
        <end position="466"/>
    </location>
</feature>
<evidence type="ECO:0000256" key="1">
    <source>
        <dbReference type="ARBA" id="ARBA00011073"/>
    </source>
</evidence>
<keyword evidence="2 5" id="KW-0645">Protease</keyword>
<dbReference type="Pfam" id="PF00082">
    <property type="entry name" value="Peptidase_S8"/>
    <property type="match status" value="1"/>
</dbReference>
<evidence type="ECO:0000259" key="9">
    <source>
        <dbReference type="Pfam" id="PF00082"/>
    </source>
</evidence>
<comment type="caution">
    <text evidence="10">The sequence shown here is derived from an EMBL/GenBank/DDBJ whole genome shotgun (WGS) entry which is preliminary data.</text>
</comment>
<feature type="domain" description="Peptidase S8/S53" evidence="9">
    <location>
        <begin position="135"/>
        <end position="416"/>
    </location>
</feature>
<protein>
    <recommendedName>
        <fullName evidence="9">Peptidase S8/S53 domain-containing protein</fullName>
    </recommendedName>
</protein>
<dbReference type="PANTHER" id="PTHR43806:SF11">
    <property type="entry name" value="CEREVISIN-RELATED"/>
    <property type="match status" value="1"/>
</dbReference>
<dbReference type="EMBL" id="RJTJ01000035">
    <property type="protein sequence ID" value="RUL98361.1"/>
    <property type="molecule type" value="Genomic_DNA"/>
</dbReference>
<gene>
    <name evidence="10" type="ORF">EFR84_28530</name>
</gene>
<dbReference type="InterPro" id="IPR023828">
    <property type="entry name" value="Peptidase_S8_Ser-AS"/>
</dbReference>
<feature type="compositionally biased region" description="Polar residues" evidence="7">
    <location>
        <begin position="443"/>
        <end position="455"/>
    </location>
</feature>
<evidence type="ECO:0000256" key="3">
    <source>
        <dbReference type="ARBA" id="ARBA00022801"/>
    </source>
</evidence>
<dbReference type="InterPro" id="IPR023827">
    <property type="entry name" value="Peptidase_S8_Asp-AS"/>
</dbReference>
<dbReference type="GO" id="GO:0004252">
    <property type="term" value="F:serine-type endopeptidase activity"/>
    <property type="evidence" value="ECO:0007669"/>
    <property type="project" value="UniProtKB-UniRule"/>
</dbReference>
<reference evidence="10 11" key="1">
    <citation type="submission" date="2018-11" db="EMBL/GenBank/DDBJ databases">
        <title>Rhizobium chutanense sp. nov., isolated from root nodules of Phaseolus vulgaris in China.</title>
        <authorList>
            <person name="Huo Y."/>
        </authorList>
    </citation>
    <scope>NUCLEOTIDE SEQUENCE [LARGE SCALE GENOMIC DNA]</scope>
    <source>
        <strain evidence="10 11">C16</strain>
    </source>
</reference>
<evidence type="ECO:0000256" key="8">
    <source>
        <dbReference type="SAM" id="SignalP"/>
    </source>
</evidence>
<feature type="active site" description="Charge relay system" evidence="5">
    <location>
        <position position="203"/>
    </location>
</feature>
<feature type="active site" description="Charge relay system" evidence="5">
    <location>
        <position position="383"/>
    </location>
</feature>
<dbReference type="SUPFAM" id="SSF52743">
    <property type="entry name" value="Subtilisin-like"/>
    <property type="match status" value="1"/>
</dbReference>
<dbReference type="PROSITE" id="PS00137">
    <property type="entry name" value="SUBTILASE_HIS"/>
    <property type="match status" value="1"/>
</dbReference>
<evidence type="ECO:0000256" key="7">
    <source>
        <dbReference type="SAM" id="MobiDB-lite"/>
    </source>
</evidence>
<dbReference type="Gene3D" id="3.40.50.200">
    <property type="entry name" value="Peptidase S8/S53 domain"/>
    <property type="match status" value="1"/>
</dbReference>
<dbReference type="PRINTS" id="PR00723">
    <property type="entry name" value="SUBTILISIN"/>
</dbReference>
<dbReference type="InterPro" id="IPR022398">
    <property type="entry name" value="Peptidase_S8_His-AS"/>
</dbReference>
<evidence type="ECO:0000256" key="2">
    <source>
        <dbReference type="ARBA" id="ARBA00022670"/>
    </source>
</evidence>
<name>A0A3S0QK29_9HYPH</name>
<organism evidence="10 11">
    <name type="scientific">Rhizobium chutanense</name>
    <dbReference type="NCBI Taxonomy" id="2035448"/>
    <lineage>
        <taxon>Bacteria</taxon>
        <taxon>Pseudomonadati</taxon>
        <taxon>Pseudomonadota</taxon>
        <taxon>Alphaproteobacteria</taxon>
        <taxon>Hyphomicrobiales</taxon>
        <taxon>Rhizobiaceae</taxon>
        <taxon>Rhizobium/Agrobacterium group</taxon>
        <taxon>Rhizobium</taxon>
    </lineage>
</organism>
<keyword evidence="8" id="KW-0732">Signal</keyword>
<feature type="signal peptide" evidence="8">
    <location>
        <begin position="1"/>
        <end position="25"/>
    </location>
</feature>
<dbReference type="InterPro" id="IPR050131">
    <property type="entry name" value="Peptidase_S8_subtilisin-like"/>
</dbReference>
<dbReference type="InterPro" id="IPR000209">
    <property type="entry name" value="Peptidase_S8/S53_dom"/>
</dbReference>
<evidence type="ECO:0000256" key="4">
    <source>
        <dbReference type="ARBA" id="ARBA00022825"/>
    </source>
</evidence>
<dbReference type="PROSITE" id="PS00138">
    <property type="entry name" value="SUBTILASE_SER"/>
    <property type="match status" value="1"/>
</dbReference>
<dbReference type="PANTHER" id="PTHR43806">
    <property type="entry name" value="PEPTIDASE S8"/>
    <property type="match status" value="1"/>
</dbReference>
<dbReference type="InterPro" id="IPR036852">
    <property type="entry name" value="Peptidase_S8/S53_dom_sf"/>
</dbReference>
<evidence type="ECO:0000313" key="11">
    <source>
        <dbReference type="Proteomes" id="UP000278081"/>
    </source>
</evidence>
<dbReference type="PROSITE" id="PS51892">
    <property type="entry name" value="SUBTILASE"/>
    <property type="match status" value="1"/>
</dbReference>
<dbReference type="Proteomes" id="UP000278081">
    <property type="component" value="Unassembled WGS sequence"/>
</dbReference>
<evidence type="ECO:0000256" key="5">
    <source>
        <dbReference type="PROSITE-ProRule" id="PRU01240"/>
    </source>
</evidence>
<dbReference type="GO" id="GO:0006508">
    <property type="term" value="P:proteolysis"/>
    <property type="evidence" value="ECO:0007669"/>
    <property type="project" value="UniProtKB-KW"/>
</dbReference>
<keyword evidence="3 5" id="KW-0378">Hydrolase</keyword>